<dbReference type="AlphaFoldDB" id="A0A9C7Q3S2"/>
<feature type="region of interest" description="Disordered" evidence="1">
    <location>
        <begin position="1"/>
        <end position="29"/>
    </location>
</feature>
<evidence type="ECO:0000313" key="3">
    <source>
        <dbReference type="Proteomes" id="UP001061958"/>
    </source>
</evidence>
<evidence type="ECO:0000313" key="2">
    <source>
        <dbReference type="EMBL" id="GJQ15973.1"/>
    </source>
</evidence>
<evidence type="ECO:0000256" key="1">
    <source>
        <dbReference type="SAM" id="MobiDB-lite"/>
    </source>
</evidence>
<dbReference type="OrthoDB" id="20835at2759"/>
<dbReference type="EMBL" id="BQMJ01000078">
    <property type="protein sequence ID" value="GJQ15973.1"/>
    <property type="molecule type" value="Genomic_DNA"/>
</dbReference>
<dbReference type="Pfam" id="PF08576">
    <property type="entry name" value="DUF1764"/>
    <property type="match status" value="1"/>
</dbReference>
<protein>
    <submittedName>
        <fullName evidence="2">Uncharacterized protein</fullName>
    </submittedName>
</protein>
<organism evidence="2 3">
    <name type="scientific">Galdieria partita</name>
    <dbReference type="NCBI Taxonomy" id="83374"/>
    <lineage>
        <taxon>Eukaryota</taxon>
        <taxon>Rhodophyta</taxon>
        <taxon>Bangiophyceae</taxon>
        <taxon>Galdieriales</taxon>
        <taxon>Galdieriaceae</taxon>
        <taxon>Galdieria</taxon>
    </lineage>
</organism>
<feature type="compositionally biased region" description="Polar residues" evidence="1">
    <location>
        <begin position="12"/>
        <end position="23"/>
    </location>
</feature>
<gene>
    <name evidence="2" type="ORF">GpartN1_g7764.t1</name>
</gene>
<accession>A0A9C7Q3S2</accession>
<proteinExistence type="predicted"/>
<reference evidence="2" key="2">
    <citation type="submission" date="2022-01" db="EMBL/GenBank/DDBJ databases">
        <authorList>
            <person name="Hirooka S."/>
            <person name="Miyagishima S.Y."/>
        </authorList>
    </citation>
    <scope>NUCLEOTIDE SEQUENCE</scope>
    <source>
        <strain evidence="2">NBRC 102759</strain>
    </source>
</reference>
<sequence>MESRRKRRTGHPKTTGSDQQPTKRSAVEKVARLASSEKKQTYDGWEVEELLKEIRKKRCDENKTSKKAIKKREKSTIRYTKEGFRIYRPEELKQDQPNDLTGECPFDCNCCF</sequence>
<dbReference type="Proteomes" id="UP001061958">
    <property type="component" value="Unassembled WGS sequence"/>
</dbReference>
<comment type="caution">
    <text evidence="2">The sequence shown here is derived from an EMBL/GenBank/DDBJ whole genome shotgun (WGS) entry which is preliminary data.</text>
</comment>
<dbReference type="InterPro" id="IPR013885">
    <property type="entry name" value="DUF1764_euk"/>
</dbReference>
<name>A0A9C7Q3S2_9RHOD</name>
<feature type="compositionally biased region" description="Basic residues" evidence="1">
    <location>
        <begin position="1"/>
        <end position="11"/>
    </location>
</feature>
<keyword evidence="3" id="KW-1185">Reference proteome</keyword>
<reference evidence="2" key="1">
    <citation type="journal article" date="2022" name="Proc. Natl. Acad. Sci. U.S.A.">
        <title>Life cycle and functional genomics of the unicellular red alga Galdieria for elucidating algal and plant evolution and industrial use.</title>
        <authorList>
            <person name="Hirooka S."/>
            <person name="Itabashi T."/>
            <person name="Ichinose T.M."/>
            <person name="Onuma R."/>
            <person name="Fujiwara T."/>
            <person name="Yamashita S."/>
            <person name="Jong L.W."/>
            <person name="Tomita R."/>
            <person name="Iwane A.H."/>
            <person name="Miyagishima S.Y."/>
        </authorList>
    </citation>
    <scope>NUCLEOTIDE SEQUENCE</scope>
    <source>
        <strain evidence="2">NBRC 102759</strain>
    </source>
</reference>